<accession>A0ABW1ZHW9</accession>
<proteinExistence type="predicted"/>
<dbReference type="Proteomes" id="UP001596317">
    <property type="component" value="Unassembled WGS sequence"/>
</dbReference>
<evidence type="ECO:0000313" key="2">
    <source>
        <dbReference type="Proteomes" id="UP001596317"/>
    </source>
</evidence>
<protein>
    <submittedName>
        <fullName evidence="1">Uncharacterized protein</fullName>
    </submittedName>
</protein>
<keyword evidence="2" id="KW-1185">Reference proteome</keyword>
<organism evidence="1 2">
    <name type="scientific">Deinococcus multiflagellatus</name>
    <dbReference type="NCBI Taxonomy" id="1656887"/>
    <lineage>
        <taxon>Bacteria</taxon>
        <taxon>Thermotogati</taxon>
        <taxon>Deinococcota</taxon>
        <taxon>Deinococci</taxon>
        <taxon>Deinococcales</taxon>
        <taxon>Deinococcaceae</taxon>
        <taxon>Deinococcus</taxon>
    </lineage>
</organism>
<dbReference type="RefSeq" id="WP_380054961.1">
    <property type="nucleotide sequence ID" value="NZ_JBHSWB010000001.1"/>
</dbReference>
<dbReference type="EMBL" id="JBHSWB010000001">
    <property type="protein sequence ID" value="MFC6660108.1"/>
    <property type="molecule type" value="Genomic_DNA"/>
</dbReference>
<sequence length="176" mass="18953">MLDPTGLVLHSGDAGLGEERDVNVPFLDPAALERVGRKLLSSEWHRLVTSFSVPFPLGYLPGTWLEDGRVQELTIALEEGEATSTVTCARLDTTLLAPSAAGVEPWRADPNSGRAIMLAGRANGARARVVTGWDPATNQPLVDDALIVFRTGFPPGAGDELDWQLIRGRREATNAR</sequence>
<gene>
    <name evidence="1" type="ORF">ACFP90_06875</name>
</gene>
<comment type="caution">
    <text evidence="1">The sequence shown here is derived from an EMBL/GenBank/DDBJ whole genome shotgun (WGS) entry which is preliminary data.</text>
</comment>
<reference evidence="2" key="1">
    <citation type="journal article" date="2019" name="Int. J. Syst. Evol. Microbiol.">
        <title>The Global Catalogue of Microorganisms (GCM) 10K type strain sequencing project: providing services to taxonomists for standard genome sequencing and annotation.</title>
        <authorList>
            <consortium name="The Broad Institute Genomics Platform"/>
            <consortium name="The Broad Institute Genome Sequencing Center for Infectious Disease"/>
            <person name="Wu L."/>
            <person name="Ma J."/>
        </authorList>
    </citation>
    <scope>NUCLEOTIDE SEQUENCE [LARGE SCALE GENOMIC DNA]</scope>
    <source>
        <strain evidence="2">CCUG 63830</strain>
    </source>
</reference>
<evidence type="ECO:0000313" key="1">
    <source>
        <dbReference type="EMBL" id="MFC6660108.1"/>
    </source>
</evidence>
<name>A0ABW1ZHW9_9DEIO</name>